<reference evidence="1" key="1">
    <citation type="submission" date="2022-07" db="EMBL/GenBank/DDBJ databases">
        <title>Isolation, identification, and degradation of a PFOSA degrading strain from sewage treatment plant.</title>
        <authorList>
            <person name="Zhang L."/>
            <person name="Huo Y."/>
        </authorList>
    </citation>
    <scope>NUCLEOTIDE SEQUENCE</scope>
    <source>
        <strain evidence="1">C1</strain>
    </source>
</reference>
<keyword evidence="2" id="KW-1185">Reference proteome</keyword>
<name>A0ABY5ITU4_9FLAO</name>
<dbReference type="RefSeq" id="WP_256550612.1">
    <property type="nucleotide sequence ID" value="NZ_CP101751.1"/>
</dbReference>
<evidence type="ECO:0000313" key="2">
    <source>
        <dbReference type="Proteomes" id="UP001059844"/>
    </source>
</evidence>
<dbReference type="Proteomes" id="UP001059844">
    <property type="component" value="Chromosome"/>
</dbReference>
<gene>
    <name evidence="1" type="ORF">NOX80_15010</name>
</gene>
<dbReference type="EMBL" id="CP101751">
    <property type="protein sequence ID" value="UUC44927.1"/>
    <property type="molecule type" value="Genomic_DNA"/>
</dbReference>
<proteinExistence type="predicted"/>
<organism evidence="1 2">
    <name type="scientific">Flavobacterium cerinum</name>
    <dbReference type="NCBI Taxonomy" id="2502784"/>
    <lineage>
        <taxon>Bacteria</taxon>
        <taxon>Pseudomonadati</taxon>
        <taxon>Bacteroidota</taxon>
        <taxon>Flavobacteriia</taxon>
        <taxon>Flavobacteriales</taxon>
        <taxon>Flavobacteriaceae</taxon>
        <taxon>Flavobacterium</taxon>
    </lineage>
</organism>
<accession>A0ABY5ITU4</accession>
<protein>
    <submittedName>
        <fullName evidence="1">Uncharacterized protein</fullName>
    </submittedName>
</protein>
<evidence type="ECO:0000313" key="1">
    <source>
        <dbReference type="EMBL" id="UUC44927.1"/>
    </source>
</evidence>
<sequence length="152" mass="17060">MNISATKEPKNLNPVKPIQITQINFKSMELSDTVRTSDPLEPMVSAEVRENVNGQYIDIKIIVLVPKTLLGGEPISLFQDLESKENELKFVVKCNSTELVAGDYYSWYVNYLHPLKDSTIKIDTITTRIIDLIPGDANPRTSRGTVTHVLQS</sequence>